<feature type="DNA-binding region" description="H-T-H motif" evidence="4">
    <location>
        <begin position="30"/>
        <end position="49"/>
    </location>
</feature>
<organism evidence="6 7">
    <name type="scientific">Antrihabitans cavernicola</name>
    <dbReference type="NCBI Taxonomy" id="2495913"/>
    <lineage>
        <taxon>Bacteria</taxon>
        <taxon>Bacillati</taxon>
        <taxon>Actinomycetota</taxon>
        <taxon>Actinomycetes</taxon>
        <taxon>Mycobacteriales</taxon>
        <taxon>Nocardiaceae</taxon>
        <taxon>Antrihabitans</taxon>
    </lineage>
</organism>
<accession>A0A5A7S5N3</accession>
<dbReference type="InterPro" id="IPR001647">
    <property type="entry name" value="HTH_TetR"/>
</dbReference>
<dbReference type="InterPro" id="IPR009057">
    <property type="entry name" value="Homeodomain-like_sf"/>
</dbReference>
<proteinExistence type="predicted"/>
<comment type="caution">
    <text evidence="6">The sequence shown here is derived from an EMBL/GenBank/DDBJ whole genome shotgun (WGS) entry which is preliminary data.</text>
</comment>
<dbReference type="RefSeq" id="WP_149432019.1">
    <property type="nucleotide sequence ID" value="NZ_VLNY01000011.1"/>
</dbReference>
<dbReference type="AlphaFoldDB" id="A0A5A7S5N3"/>
<dbReference type="EMBL" id="VLNY01000011">
    <property type="protein sequence ID" value="KAA0021186.1"/>
    <property type="molecule type" value="Genomic_DNA"/>
</dbReference>
<feature type="domain" description="HTH tetR-type" evidence="5">
    <location>
        <begin position="7"/>
        <end position="67"/>
    </location>
</feature>
<gene>
    <name evidence="6" type="ORF">FOY51_19945</name>
</gene>
<dbReference type="PANTHER" id="PTHR47506">
    <property type="entry name" value="TRANSCRIPTIONAL REGULATORY PROTEIN"/>
    <property type="match status" value="1"/>
</dbReference>
<keyword evidence="7" id="KW-1185">Reference proteome</keyword>
<evidence type="ECO:0000256" key="4">
    <source>
        <dbReference type="PROSITE-ProRule" id="PRU00335"/>
    </source>
</evidence>
<evidence type="ECO:0000256" key="1">
    <source>
        <dbReference type="ARBA" id="ARBA00023015"/>
    </source>
</evidence>
<keyword evidence="2 4" id="KW-0238">DNA-binding</keyword>
<sequence>MPHPINHQRRADLLAGVVAYMLEHGVAGLSLRPLAAELGTSPRMLMHYFGSKEDMLVKAFETVRPDIATAVAHIQTTDEFRAAANFVWHEMCTGQVGRHVAVLMQVLSMSSADPIRVALAGYLADVMQIWMASLMAALVRCGLPSAVAEARATIVIASFRGLLLDRQTTHDVERTDAAARELVALATLPVEVP</sequence>
<dbReference type="Pfam" id="PF00440">
    <property type="entry name" value="TetR_N"/>
    <property type="match status" value="1"/>
</dbReference>
<evidence type="ECO:0000259" key="5">
    <source>
        <dbReference type="PROSITE" id="PS50977"/>
    </source>
</evidence>
<name>A0A5A7S5N3_9NOCA</name>
<protein>
    <submittedName>
        <fullName evidence="6">TetR/AcrR family transcriptional regulator</fullName>
    </submittedName>
</protein>
<dbReference type="SUPFAM" id="SSF46689">
    <property type="entry name" value="Homeodomain-like"/>
    <property type="match status" value="1"/>
</dbReference>
<evidence type="ECO:0000313" key="7">
    <source>
        <dbReference type="Proteomes" id="UP000322244"/>
    </source>
</evidence>
<keyword evidence="3" id="KW-0804">Transcription</keyword>
<evidence type="ECO:0000313" key="6">
    <source>
        <dbReference type="EMBL" id="KAA0021186.1"/>
    </source>
</evidence>
<dbReference type="OrthoDB" id="5177743at2"/>
<dbReference type="Gene3D" id="1.10.357.10">
    <property type="entry name" value="Tetracycline Repressor, domain 2"/>
    <property type="match status" value="1"/>
</dbReference>
<dbReference type="PROSITE" id="PS50977">
    <property type="entry name" value="HTH_TETR_2"/>
    <property type="match status" value="1"/>
</dbReference>
<dbReference type="GO" id="GO:0003677">
    <property type="term" value="F:DNA binding"/>
    <property type="evidence" value="ECO:0007669"/>
    <property type="project" value="UniProtKB-UniRule"/>
</dbReference>
<evidence type="ECO:0000256" key="2">
    <source>
        <dbReference type="ARBA" id="ARBA00023125"/>
    </source>
</evidence>
<keyword evidence="1" id="KW-0805">Transcription regulation</keyword>
<evidence type="ECO:0000256" key="3">
    <source>
        <dbReference type="ARBA" id="ARBA00023163"/>
    </source>
</evidence>
<dbReference type="PANTHER" id="PTHR47506:SF6">
    <property type="entry name" value="HTH-TYPE TRANSCRIPTIONAL REPRESSOR NEMR"/>
    <property type="match status" value="1"/>
</dbReference>
<reference evidence="6 7" key="1">
    <citation type="submission" date="2019-07" db="EMBL/GenBank/DDBJ databases">
        <title>Rhodococcus cavernicolus sp. nov., isolated from a cave.</title>
        <authorList>
            <person name="Lee S.D."/>
        </authorList>
    </citation>
    <scope>NUCLEOTIDE SEQUENCE [LARGE SCALE GENOMIC DNA]</scope>
    <source>
        <strain evidence="6 7">C1-24</strain>
    </source>
</reference>
<dbReference type="Proteomes" id="UP000322244">
    <property type="component" value="Unassembled WGS sequence"/>
</dbReference>